<evidence type="ECO:0000313" key="2">
    <source>
        <dbReference type="Proteomes" id="UP000439903"/>
    </source>
</evidence>
<name>A0A8H3XAR7_GIGMA</name>
<dbReference type="EMBL" id="WTPW01001540">
    <property type="protein sequence ID" value="KAF0429538.1"/>
    <property type="molecule type" value="Genomic_DNA"/>
</dbReference>
<organism evidence="1 2">
    <name type="scientific">Gigaspora margarita</name>
    <dbReference type="NCBI Taxonomy" id="4874"/>
    <lineage>
        <taxon>Eukaryota</taxon>
        <taxon>Fungi</taxon>
        <taxon>Fungi incertae sedis</taxon>
        <taxon>Mucoromycota</taxon>
        <taxon>Glomeromycotina</taxon>
        <taxon>Glomeromycetes</taxon>
        <taxon>Diversisporales</taxon>
        <taxon>Gigasporaceae</taxon>
        <taxon>Gigaspora</taxon>
    </lineage>
</organism>
<dbReference type="AlphaFoldDB" id="A0A8H3XAR7"/>
<gene>
    <name evidence="1" type="ORF">F8M41_005669</name>
</gene>
<comment type="caution">
    <text evidence="1">The sequence shown here is derived from an EMBL/GenBank/DDBJ whole genome shotgun (WGS) entry which is preliminary data.</text>
</comment>
<dbReference type="Proteomes" id="UP000439903">
    <property type="component" value="Unassembled WGS sequence"/>
</dbReference>
<reference evidence="1 2" key="1">
    <citation type="journal article" date="2019" name="Environ. Microbiol.">
        <title>At the nexus of three kingdoms: the genome of the mycorrhizal fungus Gigaspora margarita provides insights into plant, endobacterial and fungal interactions.</title>
        <authorList>
            <person name="Venice F."/>
            <person name="Ghignone S."/>
            <person name="Salvioli di Fossalunga A."/>
            <person name="Amselem J."/>
            <person name="Novero M."/>
            <person name="Xianan X."/>
            <person name="Sedzielewska Toro K."/>
            <person name="Morin E."/>
            <person name="Lipzen A."/>
            <person name="Grigoriev I.V."/>
            <person name="Henrissat B."/>
            <person name="Martin F.M."/>
            <person name="Bonfante P."/>
        </authorList>
    </citation>
    <scope>NUCLEOTIDE SEQUENCE [LARGE SCALE GENOMIC DNA]</scope>
    <source>
        <strain evidence="1 2">BEG34</strain>
    </source>
</reference>
<evidence type="ECO:0000313" key="1">
    <source>
        <dbReference type="EMBL" id="KAF0429538.1"/>
    </source>
</evidence>
<sequence length="132" mass="14915">MNSEECDYETQAIFEKDCFYSVAKVIDSEFYNITYITTYFSSKLNVVDDMGSENSTEVVNSTRAKLLSTLAVLLKILKIVLKLKMLCNNEFKVNEDIDSNGNCSDKDDRVVKKAKCKKSVIYYNKKGKSGSG</sequence>
<keyword evidence="2" id="KW-1185">Reference proteome</keyword>
<protein>
    <submittedName>
        <fullName evidence="1">Uncharacterized protein</fullName>
    </submittedName>
</protein>
<proteinExistence type="predicted"/>
<accession>A0A8H3XAR7</accession>